<evidence type="ECO:0000256" key="2">
    <source>
        <dbReference type="SAM" id="MobiDB-lite"/>
    </source>
</evidence>
<dbReference type="PANTHER" id="PTHR43941:SF5">
    <property type="entry name" value="ELKS_RAB6-INTERACTING_CAST FAMILY PROTEIN"/>
    <property type="match status" value="1"/>
</dbReference>
<dbReference type="GO" id="GO:0000785">
    <property type="term" value="C:chromatin"/>
    <property type="evidence" value="ECO:0007669"/>
    <property type="project" value="TreeGrafter"/>
</dbReference>
<name>C5LCV1_PERM5</name>
<keyword evidence="1" id="KW-0175">Coiled coil</keyword>
<feature type="compositionally biased region" description="Basic and acidic residues" evidence="2">
    <location>
        <begin position="629"/>
        <end position="638"/>
    </location>
</feature>
<feature type="region of interest" description="Disordered" evidence="2">
    <location>
        <begin position="106"/>
        <end position="255"/>
    </location>
</feature>
<proteinExistence type="predicted"/>
<feature type="compositionally biased region" description="Basic and acidic residues" evidence="2">
    <location>
        <begin position="218"/>
        <end position="232"/>
    </location>
</feature>
<reference evidence="3 4" key="1">
    <citation type="submission" date="2008-07" db="EMBL/GenBank/DDBJ databases">
        <authorList>
            <person name="El-Sayed N."/>
            <person name="Caler E."/>
            <person name="Inman J."/>
            <person name="Amedeo P."/>
            <person name="Hass B."/>
            <person name="Wortman J."/>
        </authorList>
    </citation>
    <scope>NUCLEOTIDE SEQUENCE [LARGE SCALE GENOMIC DNA]</scope>
    <source>
        <strain evidence="4">ATCC 50983 / TXsc</strain>
    </source>
</reference>
<feature type="region of interest" description="Disordered" evidence="2">
    <location>
        <begin position="605"/>
        <end position="638"/>
    </location>
</feature>
<dbReference type="PANTHER" id="PTHR43941">
    <property type="entry name" value="STRUCTURAL MAINTENANCE OF CHROMOSOMES PROTEIN 2"/>
    <property type="match status" value="1"/>
</dbReference>
<dbReference type="GO" id="GO:0000796">
    <property type="term" value="C:condensin complex"/>
    <property type="evidence" value="ECO:0007669"/>
    <property type="project" value="TreeGrafter"/>
</dbReference>
<evidence type="ECO:0000313" key="3">
    <source>
        <dbReference type="EMBL" id="EER05442.1"/>
    </source>
</evidence>
<organism evidence="4">
    <name type="scientific">Perkinsus marinus (strain ATCC 50983 / TXsc)</name>
    <dbReference type="NCBI Taxonomy" id="423536"/>
    <lineage>
        <taxon>Eukaryota</taxon>
        <taxon>Sar</taxon>
        <taxon>Alveolata</taxon>
        <taxon>Perkinsozoa</taxon>
        <taxon>Perkinsea</taxon>
        <taxon>Perkinsida</taxon>
        <taxon>Perkinsidae</taxon>
        <taxon>Perkinsus</taxon>
    </lineage>
</organism>
<feature type="coiled-coil region" evidence="1">
    <location>
        <begin position="307"/>
        <end position="601"/>
    </location>
</feature>
<evidence type="ECO:0000313" key="4">
    <source>
        <dbReference type="Proteomes" id="UP000007800"/>
    </source>
</evidence>
<dbReference type="RefSeq" id="XP_002773626.1">
    <property type="nucleotide sequence ID" value="XM_002773580.1"/>
</dbReference>
<dbReference type="AlphaFoldDB" id="C5LCV1"/>
<dbReference type="InParanoid" id="C5LCV1"/>
<evidence type="ECO:0000256" key="1">
    <source>
        <dbReference type="SAM" id="Coils"/>
    </source>
</evidence>
<accession>C5LCV1</accession>
<dbReference type="GeneID" id="9041729"/>
<dbReference type="GO" id="GO:0000793">
    <property type="term" value="C:condensed chromosome"/>
    <property type="evidence" value="ECO:0007669"/>
    <property type="project" value="TreeGrafter"/>
</dbReference>
<dbReference type="EMBL" id="GG680928">
    <property type="protein sequence ID" value="EER05442.1"/>
    <property type="molecule type" value="Genomic_DNA"/>
</dbReference>
<feature type="compositionally biased region" description="Basic and acidic residues" evidence="2">
    <location>
        <begin position="241"/>
        <end position="255"/>
    </location>
</feature>
<dbReference type="GO" id="GO:0007076">
    <property type="term" value="P:mitotic chromosome condensation"/>
    <property type="evidence" value="ECO:0007669"/>
    <property type="project" value="TreeGrafter"/>
</dbReference>
<dbReference type="Proteomes" id="UP000007800">
    <property type="component" value="Unassembled WGS sequence"/>
</dbReference>
<gene>
    <name evidence="3" type="ORF">Pmar_PMAR013432</name>
</gene>
<dbReference type="GO" id="GO:0003682">
    <property type="term" value="F:chromatin binding"/>
    <property type="evidence" value="ECO:0007669"/>
    <property type="project" value="TreeGrafter"/>
</dbReference>
<protein>
    <submittedName>
        <fullName evidence="3">DNA double-strand break repair rad50 ATPase, putative</fullName>
    </submittedName>
</protein>
<dbReference type="OMA" id="PFSSEWH"/>
<sequence>MKSRKGRVKVEAKVIGEDDRNAWWIMSANEFEPGTVSFCCMEEEYRSYYIRHNNDKIDACIEEVGSGGFKQAASFNLLLRSDCDPRVNRNGSSVLNLSVDRSILEDSQGPDKTVESPSGSTVEAEQVRKWPVPYAGPLRSRVGEIEEEEDGGGGRDDDTDVSTRSQKRTRDVRSVPKKTRGKVGNGEESTPEAKPSDPKRKRHDSLSAAMAELVVSGKVDRRGGGGADRGDGNRLSTDSVFGHEGRPLARPSEARDSVFDLTIDHDEAPDVSRIDPAPTSAVFEELEEVRRALSIALDRDLESQEEIKLLRKQLESARKSSKESRELKQLRKEFEKAKQGFERSEAEAREKIRTLKQELVLELEAKDEALNRTEALEEKLEEKQASEEEATCTIKSLKKELKQKTERLRALQQKPDDVATIGDDERVAELEQELEEAQRLQAESQDVIKALRTELEDGEDRMKKLREELEEAKEAAAEGTEALRDELEAAEEARNASQAAVVALEAELAEVKAKVIELQEEQEAADARWQEVQSEKQAREGEINELKRTLDSLERLPLELETTKTQRNKAEIAMFGLEAEIEALKERLEAKEREMKTMMAESVNGKEKGNVGKSPLAAVGTEKPAVSSNRRESREARSRLSLEMDEAVAGLLGFGGGLAAVPEGCPIAGDQSVDKYKQIIVELQEKVGCSSLLNISRGLIGGDDCMRRVRVLP</sequence>
<keyword evidence="4" id="KW-1185">Reference proteome</keyword>